<keyword evidence="2" id="KW-1185">Reference proteome</keyword>
<evidence type="ECO:0000313" key="1">
    <source>
        <dbReference type="EMBL" id="KAH6649852.1"/>
    </source>
</evidence>
<gene>
    <name evidence="1" type="ORF">F5144DRAFT_24796</name>
</gene>
<reference evidence="1 2" key="1">
    <citation type="journal article" date="2021" name="Nat. Commun.">
        <title>Genetic determinants of endophytism in the Arabidopsis root mycobiome.</title>
        <authorList>
            <person name="Mesny F."/>
            <person name="Miyauchi S."/>
            <person name="Thiergart T."/>
            <person name="Pickel B."/>
            <person name="Atanasova L."/>
            <person name="Karlsson M."/>
            <person name="Huettel B."/>
            <person name="Barry K.W."/>
            <person name="Haridas S."/>
            <person name="Chen C."/>
            <person name="Bauer D."/>
            <person name="Andreopoulos W."/>
            <person name="Pangilinan J."/>
            <person name="LaButti K."/>
            <person name="Riley R."/>
            <person name="Lipzen A."/>
            <person name="Clum A."/>
            <person name="Drula E."/>
            <person name="Henrissat B."/>
            <person name="Kohler A."/>
            <person name="Grigoriev I.V."/>
            <person name="Martin F.M."/>
            <person name="Hacquard S."/>
        </authorList>
    </citation>
    <scope>NUCLEOTIDE SEQUENCE [LARGE SCALE GENOMIC DNA]</scope>
    <source>
        <strain evidence="1 2">MPI-SDFR-AT-0079</strain>
    </source>
</reference>
<proteinExistence type="predicted"/>
<dbReference type="EMBL" id="JAGIZQ010000001">
    <property type="protein sequence ID" value="KAH6649852.1"/>
    <property type="molecule type" value="Genomic_DNA"/>
</dbReference>
<comment type="caution">
    <text evidence="1">The sequence shown here is derived from an EMBL/GenBank/DDBJ whole genome shotgun (WGS) entry which is preliminary data.</text>
</comment>
<organism evidence="1 2">
    <name type="scientific">Chaetomium tenue</name>
    <dbReference type="NCBI Taxonomy" id="1854479"/>
    <lineage>
        <taxon>Eukaryota</taxon>
        <taxon>Fungi</taxon>
        <taxon>Dikarya</taxon>
        <taxon>Ascomycota</taxon>
        <taxon>Pezizomycotina</taxon>
        <taxon>Sordariomycetes</taxon>
        <taxon>Sordariomycetidae</taxon>
        <taxon>Sordariales</taxon>
        <taxon>Chaetomiaceae</taxon>
        <taxon>Chaetomium</taxon>
    </lineage>
</organism>
<dbReference type="Proteomes" id="UP000724584">
    <property type="component" value="Unassembled WGS sequence"/>
</dbReference>
<name>A0ACB7PKU2_9PEZI</name>
<protein>
    <submittedName>
        <fullName evidence="1">Uncharacterized protein</fullName>
    </submittedName>
</protein>
<sequence length="190" mass="20833">MESQSPGLGAHACPRNCKTSARDPPTADTRRRQRRQRRRARRAGERAKTGNADPFSFSLACCVCSPIFLGGHTDSERERHPIPSHMTGVPQGKLLATPLLCHSCNRKILVGTRVLEGDLGRGGRGGLTRGVVVVNAVWCIVHVTQAHEGVLSCVRFIRLFWLCANQPCDRCCGCRLLIVTLLDVDVHDST</sequence>
<evidence type="ECO:0000313" key="2">
    <source>
        <dbReference type="Proteomes" id="UP000724584"/>
    </source>
</evidence>
<accession>A0ACB7PKU2</accession>